<dbReference type="SMART" id="SM00340">
    <property type="entry name" value="HALZ"/>
    <property type="match status" value="1"/>
</dbReference>
<gene>
    <name evidence="11" type="ORF">RCOM_0582950</name>
</gene>
<feature type="domain" description="Homeobox" evidence="10">
    <location>
        <begin position="77"/>
        <end position="137"/>
    </location>
</feature>
<sequence>MGEEDGATGLALALSIGDHCIPKVQQNHKNKSAVTLDLSFTLCPKQEEEEEETFKLVHEAEHASNKRIDFFSCNGTKNICRKKLRLTKDQSALLEDSFKLHNTLNPVQKHALAHQLSLTPRQVEVWFQNRRARTKLKQTEEDCELLKKWCESLSDENKRLKKELQELKTLKPFCLHLPLCSTSKKAAPSERVPPLHQ</sequence>
<dbReference type="eggNOG" id="KOG0483">
    <property type="taxonomic scope" value="Eukaryota"/>
</dbReference>
<dbReference type="OMA" id="NEECIAG"/>
<dbReference type="InterPro" id="IPR050762">
    <property type="entry name" value="HD-ZIP_Homeobox_LZ_Class_II"/>
</dbReference>
<accession>B9SNX4</accession>
<dbReference type="Proteomes" id="UP000008311">
    <property type="component" value="Unassembled WGS sequence"/>
</dbReference>
<keyword evidence="3" id="KW-0805">Transcription regulation</keyword>
<dbReference type="PANTHER" id="PTHR45714">
    <property type="entry name" value="HOMEOBOX-LEUCINE ZIPPER PROTEIN HAT14"/>
    <property type="match status" value="1"/>
</dbReference>
<dbReference type="EMBL" id="EQ974054">
    <property type="protein sequence ID" value="EEF34692.1"/>
    <property type="molecule type" value="Genomic_DNA"/>
</dbReference>
<dbReference type="InterPro" id="IPR009057">
    <property type="entry name" value="Homeodomain-like_sf"/>
</dbReference>
<keyword evidence="5 8" id="KW-0371">Homeobox</keyword>
<feature type="DNA-binding region" description="Homeobox" evidence="8">
    <location>
        <begin position="79"/>
        <end position="138"/>
    </location>
</feature>
<dbReference type="GO" id="GO:0043565">
    <property type="term" value="F:sequence-specific DNA binding"/>
    <property type="evidence" value="ECO:0007669"/>
    <property type="project" value="InterPro"/>
</dbReference>
<dbReference type="InterPro" id="IPR017970">
    <property type="entry name" value="Homeobox_CS"/>
</dbReference>
<name>B9SNX4_RICCO</name>
<comment type="similarity">
    <text evidence="2">Belongs to the HD-ZIP homeobox family. Class II subfamily.</text>
</comment>
<keyword evidence="4 8" id="KW-0238">DNA-binding</keyword>
<dbReference type="Gene3D" id="1.10.10.60">
    <property type="entry name" value="Homeodomain-like"/>
    <property type="match status" value="1"/>
</dbReference>
<evidence type="ECO:0000256" key="8">
    <source>
        <dbReference type="PROSITE-ProRule" id="PRU00108"/>
    </source>
</evidence>
<dbReference type="PROSITE" id="PS00027">
    <property type="entry name" value="HOMEOBOX_1"/>
    <property type="match status" value="1"/>
</dbReference>
<dbReference type="PROSITE" id="PS50071">
    <property type="entry name" value="HOMEOBOX_2"/>
    <property type="match status" value="1"/>
</dbReference>
<dbReference type="AlphaFoldDB" id="B9SNX4"/>
<proteinExistence type="inferred from homology"/>
<dbReference type="Pfam" id="PF02183">
    <property type="entry name" value="HALZ"/>
    <property type="match status" value="1"/>
</dbReference>
<evidence type="ECO:0000313" key="12">
    <source>
        <dbReference type="Proteomes" id="UP000008311"/>
    </source>
</evidence>
<keyword evidence="6" id="KW-0804">Transcription</keyword>
<dbReference type="SMART" id="SM00389">
    <property type="entry name" value="HOX"/>
    <property type="match status" value="1"/>
</dbReference>
<dbReference type="InParanoid" id="B9SNX4"/>
<evidence type="ECO:0000256" key="4">
    <source>
        <dbReference type="ARBA" id="ARBA00023125"/>
    </source>
</evidence>
<dbReference type="SUPFAM" id="SSF46689">
    <property type="entry name" value="Homeodomain-like"/>
    <property type="match status" value="1"/>
</dbReference>
<dbReference type="InterPro" id="IPR001356">
    <property type="entry name" value="HD"/>
</dbReference>
<comment type="subcellular location">
    <subcellularLocation>
        <location evidence="1 8 9">Nucleus</location>
    </subcellularLocation>
</comment>
<keyword evidence="12" id="KW-1185">Reference proteome</keyword>
<organism evidence="11 12">
    <name type="scientific">Ricinus communis</name>
    <name type="common">Castor bean</name>
    <dbReference type="NCBI Taxonomy" id="3988"/>
    <lineage>
        <taxon>Eukaryota</taxon>
        <taxon>Viridiplantae</taxon>
        <taxon>Streptophyta</taxon>
        <taxon>Embryophyta</taxon>
        <taxon>Tracheophyta</taxon>
        <taxon>Spermatophyta</taxon>
        <taxon>Magnoliopsida</taxon>
        <taxon>eudicotyledons</taxon>
        <taxon>Gunneridae</taxon>
        <taxon>Pentapetalae</taxon>
        <taxon>rosids</taxon>
        <taxon>fabids</taxon>
        <taxon>Malpighiales</taxon>
        <taxon>Euphorbiaceae</taxon>
        <taxon>Acalyphoideae</taxon>
        <taxon>Acalypheae</taxon>
        <taxon>Ricinus</taxon>
    </lineage>
</organism>
<evidence type="ECO:0000256" key="2">
    <source>
        <dbReference type="ARBA" id="ARBA00006074"/>
    </source>
</evidence>
<evidence type="ECO:0000313" key="11">
    <source>
        <dbReference type="EMBL" id="EEF34692.1"/>
    </source>
</evidence>
<dbReference type="InterPro" id="IPR003106">
    <property type="entry name" value="Leu_zip_homeo"/>
</dbReference>
<dbReference type="PANTHER" id="PTHR45714:SF72">
    <property type="entry name" value="HOMEOBOX-LEUCINE ZIPPER PROTEIN HOX26-RELATED"/>
    <property type="match status" value="1"/>
</dbReference>
<evidence type="ECO:0000256" key="6">
    <source>
        <dbReference type="ARBA" id="ARBA00023163"/>
    </source>
</evidence>
<dbReference type="Pfam" id="PF00046">
    <property type="entry name" value="Homeodomain"/>
    <property type="match status" value="1"/>
</dbReference>
<evidence type="ECO:0000259" key="10">
    <source>
        <dbReference type="PROSITE" id="PS50071"/>
    </source>
</evidence>
<evidence type="ECO:0000256" key="3">
    <source>
        <dbReference type="ARBA" id="ARBA00023015"/>
    </source>
</evidence>
<evidence type="ECO:0000256" key="7">
    <source>
        <dbReference type="ARBA" id="ARBA00023242"/>
    </source>
</evidence>
<dbReference type="GO" id="GO:0005634">
    <property type="term" value="C:nucleus"/>
    <property type="evidence" value="ECO:0007669"/>
    <property type="project" value="UniProtKB-SubCell"/>
</dbReference>
<reference evidence="12" key="1">
    <citation type="journal article" date="2010" name="Nat. Biotechnol.">
        <title>Draft genome sequence of the oilseed species Ricinus communis.</title>
        <authorList>
            <person name="Chan A.P."/>
            <person name="Crabtree J."/>
            <person name="Zhao Q."/>
            <person name="Lorenzi H."/>
            <person name="Orvis J."/>
            <person name="Puiu D."/>
            <person name="Melake-Berhan A."/>
            <person name="Jones K.M."/>
            <person name="Redman J."/>
            <person name="Chen G."/>
            <person name="Cahoon E.B."/>
            <person name="Gedil M."/>
            <person name="Stanke M."/>
            <person name="Haas B.J."/>
            <person name="Wortman J.R."/>
            <person name="Fraser-Liggett C.M."/>
            <person name="Ravel J."/>
            <person name="Rabinowicz P.D."/>
        </authorList>
    </citation>
    <scope>NUCLEOTIDE SEQUENCE [LARGE SCALE GENOMIC DNA]</scope>
    <source>
        <strain evidence="12">cv. Hale</strain>
    </source>
</reference>
<evidence type="ECO:0000256" key="1">
    <source>
        <dbReference type="ARBA" id="ARBA00004123"/>
    </source>
</evidence>
<dbReference type="GO" id="GO:0000981">
    <property type="term" value="F:DNA-binding transcription factor activity, RNA polymerase II-specific"/>
    <property type="evidence" value="ECO:0007669"/>
    <property type="project" value="InterPro"/>
</dbReference>
<protein>
    <submittedName>
        <fullName evidence="11">Homeobox protein, putative</fullName>
    </submittedName>
</protein>
<evidence type="ECO:0000256" key="9">
    <source>
        <dbReference type="RuleBase" id="RU000682"/>
    </source>
</evidence>
<dbReference type="CDD" id="cd00086">
    <property type="entry name" value="homeodomain"/>
    <property type="match status" value="1"/>
</dbReference>
<dbReference type="OrthoDB" id="6159439at2759"/>
<keyword evidence="7 8" id="KW-0539">Nucleus</keyword>
<evidence type="ECO:0000256" key="5">
    <source>
        <dbReference type="ARBA" id="ARBA00023155"/>
    </source>
</evidence>
<dbReference type="KEGG" id="rcu:8289112"/>